<dbReference type="Proteomes" id="UP000192343">
    <property type="component" value="Unassembled WGS sequence"/>
</dbReference>
<keyword evidence="12" id="KW-1185">Reference proteome</keyword>
<comment type="function">
    <text evidence="8">With S4 and S12 plays an important role in translational accuracy.</text>
</comment>
<dbReference type="SUPFAM" id="SSF54211">
    <property type="entry name" value="Ribosomal protein S5 domain 2-like"/>
    <property type="match status" value="1"/>
</dbReference>
<dbReference type="GO" id="GO:0015935">
    <property type="term" value="C:small ribosomal subunit"/>
    <property type="evidence" value="ECO:0007669"/>
    <property type="project" value="InterPro"/>
</dbReference>
<dbReference type="FunFam" id="3.30.160.20:FF:000001">
    <property type="entry name" value="30S ribosomal protein S5"/>
    <property type="match status" value="1"/>
</dbReference>
<dbReference type="GO" id="GO:0005737">
    <property type="term" value="C:cytoplasm"/>
    <property type="evidence" value="ECO:0007669"/>
    <property type="project" value="UniProtKB-ARBA"/>
</dbReference>
<evidence type="ECO:0000256" key="4">
    <source>
        <dbReference type="ARBA" id="ARBA00022884"/>
    </source>
</evidence>
<dbReference type="PANTHER" id="PTHR48277">
    <property type="entry name" value="MITOCHONDRIAL RIBOSOMAL PROTEIN S5"/>
    <property type="match status" value="1"/>
</dbReference>
<dbReference type="InterPro" id="IPR013810">
    <property type="entry name" value="Ribosomal_uS5_N"/>
</dbReference>
<evidence type="ECO:0000256" key="7">
    <source>
        <dbReference type="ARBA" id="ARBA00035255"/>
    </source>
</evidence>
<dbReference type="InterPro" id="IPR018192">
    <property type="entry name" value="Ribosomal_uS5_N_CS"/>
</dbReference>
<evidence type="ECO:0000256" key="5">
    <source>
        <dbReference type="ARBA" id="ARBA00022980"/>
    </source>
</evidence>
<dbReference type="SUPFAM" id="SSF54768">
    <property type="entry name" value="dsRNA-binding domain-like"/>
    <property type="match status" value="1"/>
</dbReference>
<comment type="function">
    <text evidence="1 8">Located at the back of the 30S subunit body where it stabilizes the conformation of the head with respect to the body.</text>
</comment>
<evidence type="ECO:0000313" key="11">
    <source>
        <dbReference type="EMBL" id="ORC38223.1"/>
    </source>
</evidence>
<proteinExistence type="inferred from homology"/>
<evidence type="ECO:0000256" key="8">
    <source>
        <dbReference type="HAMAP-Rule" id="MF_01307"/>
    </source>
</evidence>
<organism evidence="11 12">
    <name type="scientific">Marispirochaeta aestuarii</name>
    <dbReference type="NCBI Taxonomy" id="1963862"/>
    <lineage>
        <taxon>Bacteria</taxon>
        <taxon>Pseudomonadati</taxon>
        <taxon>Spirochaetota</taxon>
        <taxon>Spirochaetia</taxon>
        <taxon>Spirochaetales</taxon>
        <taxon>Spirochaetaceae</taxon>
        <taxon>Marispirochaeta</taxon>
    </lineage>
</organism>
<comment type="similarity">
    <text evidence="2 8 9">Belongs to the universal ribosomal protein uS5 family.</text>
</comment>
<dbReference type="OrthoDB" id="9809045at2"/>
<dbReference type="Pfam" id="PF00333">
    <property type="entry name" value="Ribosomal_S5"/>
    <property type="match status" value="1"/>
</dbReference>
<dbReference type="GO" id="GO:0003735">
    <property type="term" value="F:structural constituent of ribosome"/>
    <property type="evidence" value="ECO:0007669"/>
    <property type="project" value="UniProtKB-UniRule"/>
</dbReference>
<protein>
    <recommendedName>
        <fullName evidence="7 8">Small ribosomal subunit protein uS5</fullName>
    </recommendedName>
</protein>
<evidence type="ECO:0000256" key="6">
    <source>
        <dbReference type="ARBA" id="ARBA00023274"/>
    </source>
</evidence>
<keyword evidence="4 8" id="KW-0694">RNA-binding</keyword>
<reference evidence="11 12" key="1">
    <citation type="submission" date="2017-03" db="EMBL/GenBank/DDBJ databases">
        <title>Draft Genome sequence of Marispirochaeta sp. strain JC444.</title>
        <authorList>
            <person name="Shivani Y."/>
            <person name="Subhash Y."/>
            <person name="Sasikala C."/>
            <person name="Ramana C."/>
        </authorList>
    </citation>
    <scope>NUCLEOTIDE SEQUENCE [LARGE SCALE GENOMIC DNA]</scope>
    <source>
        <strain evidence="11 12">JC444</strain>
    </source>
</reference>
<evidence type="ECO:0000259" key="10">
    <source>
        <dbReference type="PROSITE" id="PS50881"/>
    </source>
</evidence>
<dbReference type="InterPro" id="IPR000851">
    <property type="entry name" value="Ribosomal_uS5"/>
</dbReference>
<dbReference type="PANTHER" id="PTHR48277:SF1">
    <property type="entry name" value="MITOCHONDRIAL RIBOSOMAL PROTEIN S5"/>
    <property type="match status" value="1"/>
</dbReference>
<dbReference type="RefSeq" id="WP_083047141.1">
    <property type="nucleotide sequence ID" value="NZ_CAXXQO010000003.1"/>
</dbReference>
<accession>A0A1Y1S2V3</accession>
<evidence type="ECO:0000256" key="3">
    <source>
        <dbReference type="ARBA" id="ARBA00022730"/>
    </source>
</evidence>
<dbReference type="STRING" id="1963862.B4O97_00255"/>
<dbReference type="GO" id="GO:0006412">
    <property type="term" value="P:translation"/>
    <property type="evidence" value="ECO:0007669"/>
    <property type="project" value="UniProtKB-UniRule"/>
</dbReference>
<dbReference type="GO" id="GO:0019843">
    <property type="term" value="F:rRNA binding"/>
    <property type="evidence" value="ECO:0007669"/>
    <property type="project" value="UniProtKB-UniRule"/>
</dbReference>
<dbReference type="HAMAP" id="MF_01307_B">
    <property type="entry name" value="Ribosomal_uS5_B"/>
    <property type="match status" value="1"/>
</dbReference>
<dbReference type="PROSITE" id="PS50881">
    <property type="entry name" value="S5_DSRBD"/>
    <property type="match status" value="1"/>
</dbReference>
<dbReference type="GO" id="GO:0042254">
    <property type="term" value="P:ribosome biogenesis"/>
    <property type="evidence" value="ECO:0007669"/>
    <property type="project" value="UniProtKB-ARBA"/>
</dbReference>
<dbReference type="Gene3D" id="3.30.230.10">
    <property type="match status" value="1"/>
</dbReference>
<dbReference type="PROSITE" id="PS00585">
    <property type="entry name" value="RIBOSOMAL_S5"/>
    <property type="match status" value="1"/>
</dbReference>
<dbReference type="InterPro" id="IPR014721">
    <property type="entry name" value="Ribsml_uS5_D2-typ_fold_subgr"/>
</dbReference>
<keyword evidence="5 8" id="KW-0689">Ribosomal protein</keyword>
<evidence type="ECO:0000256" key="9">
    <source>
        <dbReference type="RuleBase" id="RU003823"/>
    </source>
</evidence>
<sequence length="173" mass="18874">MVERRDRDNRDRDRDKEFTEKLIKLNRVAKVVKGGRRFSFSALVVVGDQKGRVGLGFGKANDVTEAIRKSIEKAKKNMINLPLKNGTLPHEVIGQFKSAEVLMKPAAPGTGVIAGGPVRAVMDVSGVTDILSKSLGSKNTINIVKAVFEGFNNILDAKEVARNRGKSLAEMWG</sequence>
<dbReference type="Gene3D" id="3.30.160.20">
    <property type="match status" value="1"/>
</dbReference>
<comment type="subunit">
    <text evidence="8">Part of the 30S ribosomal subunit. Contacts proteins S4 and S8.</text>
</comment>
<comment type="domain">
    <text evidence="8">The N-terminal domain interacts with the head of the 30S subunit; the C-terminal domain interacts with the body and contacts protein S4. The interaction surface between S4 and S5 is involved in control of translational fidelity.</text>
</comment>
<evidence type="ECO:0000256" key="1">
    <source>
        <dbReference type="ARBA" id="ARBA00003093"/>
    </source>
</evidence>
<dbReference type="InterPro" id="IPR005712">
    <property type="entry name" value="Ribosomal_uS5_bac-type"/>
</dbReference>
<dbReference type="AlphaFoldDB" id="A0A1Y1S2V3"/>
<dbReference type="NCBIfam" id="TIGR01021">
    <property type="entry name" value="rpsE_bact"/>
    <property type="match status" value="1"/>
</dbReference>
<dbReference type="Pfam" id="PF03719">
    <property type="entry name" value="Ribosomal_S5_C"/>
    <property type="match status" value="1"/>
</dbReference>
<dbReference type="InterPro" id="IPR005324">
    <property type="entry name" value="Ribosomal_uS5_C"/>
</dbReference>
<evidence type="ECO:0000313" key="12">
    <source>
        <dbReference type="Proteomes" id="UP000192343"/>
    </source>
</evidence>
<dbReference type="EMBL" id="MWQY01000001">
    <property type="protein sequence ID" value="ORC38223.1"/>
    <property type="molecule type" value="Genomic_DNA"/>
</dbReference>
<gene>
    <name evidence="8" type="primary">rpsE</name>
    <name evidence="11" type="ORF">B4O97_00255</name>
</gene>
<keyword evidence="6 8" id="KW-0687">Ribonucleoprotein</keyword>
<keyword evidence="3 8" id="KW-0699">rRNA-binding</keyword>
<name>A0A1Y1S2V3_9SPIO</name>
<comment type="caution">
    <text evidence="11">The sequence shown here is derived from an EMBL/GenBank/DDBJ whole genome shotgun (WGS) entry which is preliminary data.</text>
</comment>
<dbReference type="InterPro" id="IPR020568">
    <property type="entry name" value="Ribosomal_Su5_D2-typ_SF"/>
</dbReference>
<evidence type="ECO:0000256" key="2">
    <source>
        <dbReference type="ARBA" id="ARBA00008945"/>
    </source>
</evidence>
<feature type="domain" description="S5 DRBM" evidence="10">
    <location>
        <begin position="18"/>
        <end position="81"/>
    </location>
</feature>
<dbReference type="FunFam" id="3.30.230.10:FF:000002">
    <property type="entry name" value="30S ribosomal protein S5"/>
    <property type="match status" value="1"/>
</dbReference>